<reference evidence="2 3" key="1">
    <citation type="submission" date="2019-12" db="EMBL/GenBank/DDBJ databases">
        <title>Chitinophaga sp. strain ysch24 (GDMCC 1.1355), whole genome shotgun sequence.</title>
        <authorList>
            <person name="Zhang X."/>
        </authorList>
    </citation>
    <scope>NUCLEOTIDE SEQUENCE [LARGE SCALE GENOMIC DNA]</scope>
    <source>
        <strain evidence="3">ysch24</strain>
    </source>
</reference>
<name>A0A7K1U486_9BACT</name>
<dbReference type="SUPFAM" id="SSF48452">
    <property type="entry name" value="TPR-like"/>
    <property type="match status" value="1"/>
</dbReference>
<dbReference type="InterPro" id="IPR045551">
    <property type="entry name" value="bpX3"/>
</dbReference>
<comment type="caution">
    <text evidence="2">The sequence shown here is derived from an EMBL/GenBank/DDBJ whole genome shotgun (WGS) entry which is preliminary data.</text>
</comment>
<dbReference type="Proteomes" id="UP000461730">
    <property type="component" value="Unassembled WGS sequence"/>
</dbReference>
<dbReference type="Gene3D" id="1.25.40.10">
    <property type="entry name" value="Tetratricopeptide repeat domain"/>
    <property type="match status" value="1"/>
</dbReference>
<organism evidence="2 3">
    <name type="scientific">Chitinophaga tropicalis</name>
    <dbReference type="NCBI Taxonomy" id="2683588"/>
    <lineage>
        <taxon>Bacteria</taxon>
        <taxon>Pseudomonadati</taxon>
        <taxon>Bacteroidota</taxon>
        <taxon>Chitinophagia</taxon>
        <taxon>Chitinophagales</taxon>
        <taxon>Chitinophagaceae</taxon>
        <taxon>Chitinophaga</taxon>
    </lineage>
</organism>
<evidence type="ECO:0000313" key="3">
    <source>
        <dbReference type="Proteomes" id="UP000461730"/>
    </source>
</evidence>
<accession>A0A7K1U486</accession>
<gene>
    <name evidence="2" type="ORF">GO493_12950</name>
</gene>
<dbReference type="RefSeq" id="WP_157306603.1">
    <property type="nucleotide sequence ID" value="NZ_WRXN01000005.1"/>
</dbReference>
<dbReference type="EMBL" id="WRXN01000005">
    <property type="protein sequence ID" value="MVT09174.1"/>
    <property type="molecule type" value="Genomic_DNA"/>
</dbReference>
<dbReference type="InterPro" id="IPR011990">
    <property type="entry name" value="TPR-like_helical_dom_sf"/>
</dbReference>
<dbReference type="Pfam" id="PF19919">
    <property type="entry name" value="bpX3"/>
    <property type="match status" value="1"/>
</dbReference>
<proteinExistence type="predicted"/>
<keyword evidence="3" id="KW-1185">Reference proteome</keyword>
<dbReference type="AlphaFoldDB" id="A0A7K1U486"/>
<evidence type="ECO:0000259" key="1">
    <source>
        <dbReference type="Pfam" id="PF19919"/>
    </source>
</evidence>
<sequence length="572" mass="64637">MQLQLTYDPGIRHNTVAAFIRGTTARQWLMEMSRWDIPLEHLQCLPVPDSTSSVRPAGLLVIFNQDIPAEEKITHPYGAVAGKLYLPVNASLFPVLSNTEMDELLIWHKQVFHPSSGFVGFEQEDILYPAQFITYPKALPSRWGQAHSGLPPMSPLESISLPPQPENNLMVLLDQRIDSRPLADIHEDKRRGGLLLALIDRILYPLLKLIMFFINLFRKQLPAKRGPGNGRFTGWAKQKLEDIAARRQSELQRLLNMFDKDGDEALRYALPLHNKYEGRGTAAPASTLSRNNTNFSLGGLGGGGPVDNWHTSEDQYSGLRAKYLAQAEKAEAAGDYSKAAYILAHLLGDYSGAAQVLEKGHFYREAAALYNDHLKMPIAAAQCLERGGLLLEAIEIYKKLEGYEKVGDLYTRLSQQQQAEKYFRLTAETALAQKDHLTAARIYNEKLQLREHAQGIWLQGWASGPREEECLICYFRSIQDEDTLPEKIMGIYNQVPAHRKSSLLNVLLIISKQATEETMRTSRDIAYRIISEQLANGNYNQINILKQLIPDDNILYSDLNRFRYNPGRPSSH</sequence>
<feature type="domain" description="MoxR-vWA-beta-propeller ternary system" evidence="1">
    <location>
        <begin position="2"/>
        <end position="165"/>
    </location>
</feature>
<evidence type="ECO:0000313" key="2">
    <source>
        <dbReference type="EMBL" id="MVT09174.1"/>
    </source>
</evidence>
<protein>
    <recommendedName>
        <fullName evidence="1">MoxR-vWA-beta-propeller ternary system domain-containing protein</fullName>
    </recommendedName>
</protein>